<dbReference type="InParanoid" id="A0A067R2Z7"/>
<dbReference type="Pfam" id="PF13959">
    <property type="entry name" value="CTE_SPB4"/>
    <property type="match status" value="1"/>
</dbReference>
<evidence type="ECO:0000259" key="14">
    <source>
        <dbReference type="PROSITE" id="PS51194"/>
    </source>
</evidence>
<dbReference type="InterPro" id="IPR027417">
    <property type="entry name" value="P-loop_NTPase"/>
</dbReference>
<dbReference type="FunCoup" id="A0A067R2Z7">
    <property type="interactions" value="2216"/>
</dbReference>
<dbReference type="Proteomes" id="UP000027135">
    <property type="component" value="Unassembled WGS sequence"/>
</dbReference>
<comment type="function">
    <text evidence="11">RNA helicase.</text>
</comment>
<evidence type="ECO:0000256" key="4">
    <source>
        <dbReference type="ARBA" id="ARBA00022840"/>
    </source>
</evidence>
<feature type="short sequence motif" description="Q motif" evidence="9">
    <location>
        <begin position="5"/>
        <end position="33"/>
    </location>
</feature>
<dbReference type="CDD" id="cd18787">
    <property type="entry name" value="SF2_C_DEAD"/>
    <property type="match status" value="1"/>
</dbReference>
<keyword evidence="2 10" id="KW-0378">Hydrolase</keyword>
<evidence type="ECO:0000259" key="15">
    <source>
        <dbReference type="PROSITE" id="PS51195"/>
    </source>
</evidence>
<dbReference type="FunFam" id="3.40.50.300:FF:001022">
    <property type="entry name" value="RNA helicase"/>
    <property type="match status" value="1"/>
</dbReference>
<dbReference type="GO" id="GO:0016887">
    <property type="term" value="F:ATP hydrolysis activity"/>
    <property type="evidence" value="ECO:0007669"/>
    <property type="project" value="RHEA"/>
</dbReference>
<evidence type="ECO:0000313" key="17">
    <source>
        <dbReference type="Proteomes" id="UP000027135"/>
    </source>
</evidence>
<dbReference type="PROSITE" id="PS51194">
    <property type="entry name" value="HELICASE_CTER"/>
    <property type="match status" value="1"/>
</dbReference>
<keyword evidence="3 10" id="KW-0347">Helicase</keyword>
<dbReference type="InterPro" id="IPR056330">
    <property type="entry name" value="CTT_SPB4"/>
</dbReference>
<dbReference type="GO" id="GO:0003723">
    <property type="term" value="F:RNA binding"/>
    <property type="evidence" value="ECO:0007669"/>
    <property type="project" value="UniProtKB-UniRule"/>
</dbReference>
<feature type="domain" description="Helicase C-terminal" evidence="14">
    <location>
        <begin position="256"/>
        <end position="408"/>
    </location>
</feature>
<evidence type="ECO:0000256" key="1">
    <source>
        <dbReference type="ARBA" id="ARBA00022741"/>
    </source>
</evidence>
<protein>
    <recommendedName>
        <fullName evidence="11">ATP-dependent RNA helicase</fullName>
        <ecNumber evidence="11">3.6.4.13</ecNumber>
    </recommendedName>
</protein>
<dbReference type="OMA" id="AYKEHEC"/>
<keyword evidence="4 10" id="KW-0067">ATP-binding</keyword>
<comment type="similarity">
    <text evidence="7">Belongs to the DEAD box helicase family. DDX55/SPB4 subfamily.</text>
</comment>
<dbReference type="Pfam" id="PF23681">
    <property type="entry name" value="CTT_SPB4"/>
    <property type="match status" value="1"/>
</dbReference>
<feature type="domain" description="Helicase ATP-binding" evidence="13">
    <location>
        <begin position="36"/>
        <end position="218"/>
    </location>
</feature>
<dbReference type="STRING" id="136037.A0A067R2Z7"/>
<dbReference type="AlphaFoldDB" id="A0A067R2Z7"/>
<dbReference type="SMART" id="SM00490">
    <property type="entry name" value="HELICc"/>
    <property type="match status" value="1"/>
</dbReference>
<evidence type="ECO:0000256" key="7">
    <source>
        <dbReference type="ARBA" id="ARBA00038002"/>
    </source>
</evidence>
<dbReference type="EC" id="3.6.4.13" evidence="11"/>
<accession>A0A067R2Z7</accession>
<feature type="region of interest" description="Disordered" evidence="12">
    <location>
        <begin position="594"/>
        <end position="613"/>
    </location>
</feature>
<dbReference type="GO" id="GO:0005524">
    <property type="term" value="F:ATP binding"/>
    <property type="evidence" value="ECO:0007669"/>
    <property type="project" value="UniProtKB-UniRule"/>
</dbReference>
<dbReference type="InterPro" id="IPR025313">
    <property type="entry name" value="SPB4-like_CTE"/>
</dbReference>
<dbReference type="SMART" id="SM01178">
    <property type="entry name" value="DUF4217"/>
    <property type="match status" value="1"/>
</dbReference>
<dbReference type="Gene3D" id="3.40.50.300">
    <property type="entry name" value="P-loop containing nucleotide triphosphate hydrolases"/>
    <property type="match status" value="2"/>
</dbReference>
<evidence type="ECO:0000256" key="12">
    <source>
        <dbReference type="SAM" id="MobiDB-lite"/>
    </source>
</evidence>
<feature type="region of interest" description="Disordered" evidence="12">
    <location>
        <begin position="532"/>
        <end position="571"/>
    </location>
</feature>
<dbReference type="InterPro" id="IPR001650">
    <property type="entry name" value="Helicase_C-like"/>
</dbReference>
<evidence type="ECO:0000256" key="10">
    <source>
        <dbReference type="RuleBase" id="RU000492"/>
    </source>
</evidence>
<dbReference type="PROSITE" id="PS51195">
    <property type="entry name" value="Q_MOTIF"/>
    <property type="match status" value="1"/>
</dbReference>
<gene>
    <name evidence="16" type="ORF">L798_13911</name>
</gene>
<evidence type="ECO:0000259" key="13">
    <source>
        <dbReference type="PROSITE" id="PS51192"/>
    </source>
</evidence>
<dbReference type="SMART" id="SM00487">
    <property type="entry name" value="DEXDc"/>
    <property type="match status" value="1"/>
</dbReference>
<evidence type="ECO:0000313" key="16">
    <source>
        <dbReference type="EMBL" id="KDR12156.1"/>
    </source>
</evidence>
<dbReference type="PROSITE" id="PS00039">
    <property type="entry name" value="DEAD_ATP_HELICASE"/>
    <property type="match status" value="1"/>
</dbReference>
<dbReference type="FunFam" id="3.40.50.300:FF:000877">
    <property type="entry name" value="RNA helicase"/>
    <property type="match status" value="1"/>
</dbReference>
<dbReference type="InterPro" id="IPR000629">
    <property type="entry name" value="RNA-helicase_DEAD-box_CS"/>
</dbReference>
<sequence>MEVKWSKLDVKLSALTKKTIHEMGFKTMTPVQAACIPLLLKNKDVAVEAVTGSGKTLAFIIPMLELLQHRSERLKRHEVGGIIISPTRELAIQTSQVLAHFLHHSDHLTQMLLVGGNSVAADVDYFRVKGANILIATPGRLEDLLTRNCDINLPSAVKSLELLVLDEADRLLDLGFERTLTTILQYLPRQRRTGLFSATQAKELEQLVRAGLRNPVLVAVHEKSQNKSVSTGPDETDISTPSTLANYYTICKPEEKLASLVGFLKSQGSHQKFMLFFSTCACVEYFASVLKILFSELQVFAIHGKMKDKRYKVFDSFRKATSGVLICTDVMARGVDIPEVHWVIQYDPPSSAASFVHRCGRTARIGNQGSALVILLPTEDAYVDFIYRNQKVHLVYMKTPSPAVDTISSVRSLQLKDRAVMDKAIRAFVSHIQAYAKHECNVILRLKDLNFGRLATGLGLLKLPKMPELRGKDVSDFEEVKIDLNSIPYKDCQRERIRQEKLKIYRETGVWPKTQQASKRISCKQTEPWSLSKQRKIERKNKRDTRKLRKQQQQDSGVYTKHKRKRNVSQEDIDELAKDIALIKKLKRKKISKEQFDEQFDAKNEERGCESSK</sequence>
<dbReference type="Pfam" id="PF00271">
    <property type="entry name" value="Helicase_C"/>
    <property type="match status" value="1"/>
</dbReference>
<dbReference type="InterPro" id="IPR011545">
    <property type="entry name" value="DEAD/DEAH_box_helicase_dom"/>
</dbReference>
<comment type="domain">
    <text evidence="11">The Q motif is unique to and characteristic of the DEAD box family of RNA helicases and controls ATP binding and hydrolysis.</text>
</comment>
<dbReference type="PROSITE" id="PS51192">
    <property type="entry name" value="HELICASE_ATP_BIND_1"/>
    <property type="match status" value="1"/>
</dbReference>
<evidence type="ECO:0000256" key="9">
    <source>
        <dbReference type="PROSITE-ProRule" id="PRU00552"/>
    </source>
</evidence>
<dbReference type="InterPro" id="IPR014001">
    <property type="entry name" value="Helicase_ATP-bd"/>
</dbReference>
<keyword evidence="5 11" id="KW-0694">RNA-binding</keyword>
<dbReference type="PANTHER" id="PTHR24031">
    <property type="entry name" value="RNA HELICASE"/>
    <property type="match status" value="1"/>
</dbReference>
<evidence type="ECO:0000256" key="11">
    <source>
        <dbReference type="RuleBase" id="RU365068"/>
    </source>
</evidence>
<dbReference type="GO" id="GO:0003724">
    <property type="term" value="F:RNA helicase activity"/>
    <property type="evidence" value="ECO:0007669"/>
    <property type="project" value="UniProtKB-EC"/>
</dbReference>
<dbReference type="EMBL" id="KK853042">
    <property type="protein sequence ID" value="KDR12156.1"/>
    <property type="molecule type" value="Genomic_DNA"/>
</dbReference>
<organism evidence="16 17">
    <name type="scientific">Zootermopsis nevadensis</name>
    <name type="common">Dampwood termite</name>
    <dbReference type="NCBI Taxonomy" id="136037"/>
    <lineage>
        <taxon>Eukaryota</taxon>
        <taxon>Metazoa</taxon>
        <taxon>Ecdysozoa</taxon>
        <taxon>Arthropoda</taxon>
        <taxon>Hexapoda</taxon>
        <taxon>Insecta</taxon>
        <taxon>Pterygota</taxon>
        <taxon>Neoptera</taxon>
        <taxon>Polyneoptera</taxon>
        <taxon>Dictyoptera</taxon>
        <taxon>Blattodea</taxon>
        <taxon>Blattoidea</taxon>
        <taxon>Termitoidae</taxon>
        <taxon>Termopsidae</taxon>
        <taxon>Zootermopsis</taxon>
    </lineage>
</organism>
<comment type="catalytic activity">
    <reaction evidence="8 11">
        <text>ATP + H2O = ADP + phosphate + H(+)</text>
        <dbReference type="Rhea" id="RHEA:13065"/>
        <dbReference type="ChEBI" id="CHEBI:15377"/>
        <dbReference type="ChEBI" id="CHEBI:15378"/>
        <dbReference type="ChEBI" id="CHEBI:30616"/>
        <dbReference type="ChEBI" id="CHEBI:43474"/>
        <dbReference type="ChEBI" id="CHEBI:456216"/>
        <dbReference type="EC" id="3.6.4.13"/>
    </reaction>
</comment>
<evidence type="ECO:0000256" key="6">
    <source>
        <dbReference type="ARBA" id="ARBA00023054"/>
    </source>
</evidence>
<dbReference type="CDD" id="cd17960">
    <property type="entry name" value="DEADc_DDX55"/>
    <property type="match status" value="1"/>
</dbReference>
<dbReference type="Pfam" id="PF00270">
    <property type="entry name" value="DEAD"/>
    <property type="match status" value="1"/>
</dbReference>
<evidence type="ECO:0000256" key="3">
    <source>
        <dbReference type="ARBA" id="ARBA00022806"/>
    </source>
</evidence>
<evidence type="ECO:0000256" key="2">
    <source>
        <dbReference type="ARBA" id="ARBA00022801"/>
    </source>
</evidence>
<dbReference type="SUPFAM" id="SSF52540">
    <property type="entry name" value="P-loop containing nucleoside triphosphate hydrolases"/>
    <property type="match status" value="1"/>
</dbReference>
<keyword evidence="6" id="KW-0175">Coiled coil</keyword>
<feature type="domain" description="DEAD-box RNA helicase Q" evidence="15">
    <location>
        <begin position="5"/>
        <end position="33"/>
    </location>
</feature>
<proteinExistence type="inferred from homology"/>
<keyword evidence="1 10" id="KW-0547">Nucleotide-binding</keyword>
<evidence type="ECO:0000256" key="5">
    <source>
        <dbReference type="ARBA" id="ARBA00022884"/>
    </source>
</evidence>
<keyword evidence="17" id="KW-1185">Reference proteome</keyword>
<feature type="compositionally biased region" description="Basic residues" evidence="12">
    <location>
        <begin position="533"/>
        <end position="550"/>
    </location>
</feature>
<dbReference type="InterPro" id="IPR014014">
    <property type="entry name" value="RNA_helicase_DEAD_Q_motif"/>
</dbReference>
<dbReference type="eggNOG" id="KOG0345">
    <property type="taxonomic scope" value="Eukaryota"/>
</dbReference>
<reference evidence="16 17" key="1">
    <citation type="journal article" date="2014" name="Nat. Commun.">
        <title>Molecular traces of alternative social organization in a termite genome.</title>
        <authorList>
            <person name="Terrapon N."/>
            <person name="Li C."/>
            <person name="Robertson H.M."/>
            <person name="Ji L."/>
            <person name="Meng X."/>
            <person name="Booth W."/>
            <person name="Chen Z."/>
            <person name="Childers C.P."/>
            <person name="Glastad K.M."/>
            <person name="Gokhale K."/>
            <person name="Gowin J."/>
            <person name="Gronenberg W."/>
            <person name="Hermansen R.A."/>
            <person name="Hu H."/>
            <person name="Hunt B.G."/>
            <person name="Huylmans A.K."/>
            <person name="Khalil S.M."/>
            <person name="Mitchell R.D."/>
            <person name="Munoz-Torres M.C."/>
            <person name="Mustard J.A."/>
            <person name="Pan H."/>
            <person name="Reese J.T."/>
            <person name="Scharf M.E."/>
            <person name="Sun F."/>
            <person name="Vogel H."/>
            <person name="Xiao J."/>
            <person name="Yang W."/>
            <person name="Yang Z."/>
            <person name="Yang Z."/>
            <person name="Zhou J."/>
            <person name="Zhu J."/>
            <person name="Brent C.S."/>
            <person name="Elsik C.G."/>
            <person name="Goodisman M.A."/>
            <person name="Liberles D.A."/>
            <person name="Roe R.M."/>
            <person name="Vargo E.L."/>
            <person name="Vilcinskas A."/>
            <person name="Wang J."/>
            <person name="Bornberg-Bauer E."/>
            <person name="Korb J."/>
            <person name="Zhang G."/>
            <person name="Liebig J."/>
        </authorList>
    </citation>
    <scope>NUCLEOTIDE SEQUENCE [LARGE SCALE GENOMIC DNA]</scope>
    <source>
        <tissue evidence="16">Whole organism</tissue>
    </source>
</reference>
<name>A0A067R2Z7_ZOONE</name>
<dbReference type="GO" id="GO:0010468">
    <property type="term" value="P:regulation of gene expression"/>
    <property type="evidence" value="ECO:0007669"/>
    <property type="project" value="UniProtKB-ARBA"/>
</dbReference>
<evidence type="ECO:0000256" key="8">
    <source>
        <dbReference type="ARBA" id="ARBA00047984"/>
    </source>
</evidence>